<feature type="domain" description="Fido" evidence="1">
    <location>
        <begin position="7"/>
        <end position="122"/>
    </location>
</feature>
<sequence length="129" mass="13953">MTSVQYLSLPELVHTAERAVGPIVIKDVGLLESALARPRATAFGEDAYRTFAEKAAALTHSLAKNHALLDGNKRLALSGLIAFLGINGRRLTIDNDAAYDLIIDIVDGRLADVPAIAEWIQRSTESHSF</sequence>
<dbReference type="InterPro" id="IPR053737">
    <property type="entry name" value="Type_II_TA_Toxin"/>
</dbReference>
<comment type="caution">
    <text evidence="2">The sequence shown here is derived from an EMBL/GenBank/DDBJ whole genome shotgun (WGS) entry which is preliminary data.</text>
</comment>
<organism evidence="2 3">
    <name type="scientific">Nocardioides marmorisolisilvae</name>
    <dbReference type="NCBI Taxonomy" id="1542737"/>
    <lineage>
        <taxon>Bacteria</taxon>
        <taxon>Bacillati</taxon>
        <taxon>Actinomycetota</taxon>
        <taxon>Actinomycetes</taxon>
        <taxon>Propionibacteriales</taxon>
        <taxon>Nocardioidaceae</taxon>
        <taxon>Nocardioides</taxon>
    </lineage>
</organism>
<protein>
    <submittedName>
        <fullName evidence="2">Type II toxin-antitoxin system death-on-curing family toxin</fullName>
    </submittedName>
</protein>
<dbReference type="GO" id="GO:0016301">
    <property type="term" value="F:kinase activity"/>
    <property type="evidence" value="ECO:0007669"/>
    <property type="project" value="InterPro"/>
</dbReference>
<dbReference type="EMBL" id="RJSG01000001">
    <property type="protein sequence ID" value="RNL80897.1"/>
    <property type="molecule type" value="Genomic_DNA"/>
</dbReference>
<keyword evidence="3" id="KW-1185">Reference proteome</keyword>
<dbReference type="RefSeq" id="WP_123232104.1">
    <property type="nucleotide sequence ID" value="NZ_RJSG01000001.1"/>
</dbReference>
<evidence type="ECO:0000313" key="3">
    <source>
        <dbReference type="Proteomes" id="UP000277094"/>
    </source>
</evidence>
<dbReference type="Gene3D" id="1.20.120.1870">
    <property type="entry name" value="Fic/DOC protein, Fido domain"/>
    <property type="match status" value="1"/>
</dbReference>
<proteinExistence type="predicted"/>
<dbReference type="OrthoDB" id="9802752at2"/>
<accession>A0A3N0DZ71</accession>
<reference evidence="2 3" key="1">
    <citation type="submission" date="2018-11" db="EMBL/GenBank/DDBJ databases">
        <authorList>
            <person name="Li F."/>
        </authorList>
    </citation>
    <scope>NUCLEOTIDE SEQUENCE [LARGE SCALE GENOMIC DNA]</scope>
    <source>
        <strain evidence="2 3">KIS18-7</strain>
    </source>
</reference>
<name>A0A3N0DZ71_9ACTN</name>
<dbReference type="InterPro" id="IPR003812">
    <property type="entry name" value="Fido"/>
</dbReference>
<dbReference type="Pfam" id="PF02661">
    <property type="entry name" value="Fic"/>
    <property type="match status" value="1"/>
</dbReference>
<dbReference type="PROSITE" id="PS51459">
    <property type="entry name" value="FIDO"/>
    <property type="match status" value="1"/>
</dbReference>
<dbReference type="Proteomes" id="UP000277094">
    <property type="component" value="Unassembled WGS sequence"/>
</dbReference>
<dbReference type="InterPro" id="IPR006440">
    <property type="entry name" value="Doc"/>
</dbReference>
<dbReference type="PANTHER" id="PTHR39426">
    <property type="entry name" value="HOMOLOGY TO DEATH-ON-CURING PROTEIN OF PHAGE P1"/>
    <property type="match status" value="1"/>
</dbReference>
<dbReference type="AlphaFoldDB" id="A0A3N0DZ71"/>
<gene>
    <name evidence="2" type="ORF">EFL95_00460</name>
</gene>
<dbReference type="NCBIfam" id="TIGR01550">
    <property type="entry name" value="DOC_P1"/>
    <property type="match status" value="1"/>
</dbReference>
<evidence type="ECO:0000313" key="2">
    <source>
        <dbReference type="EMBL" id="RNL80897.1"/>
    </source>
</evidence>
<dbReference type="PANTHER" id="PTHR39426:SF1">
    <property type="entry name" value="HOMOLOGY TO DEATH-ON-CURING PROTEIN OF PHAGE P1"/>
    <property type="match status" value="1"/>
</dbReference>
<evidence type="ECO:0000259" key="1">
    <source>
        <dbReference type="PROSITE" id="PS51459"/>
    </source>
</evidence>